<dbReference type="PANTHER" id="PTHR48105">
    <property type="entry name" value="THIOREDOXIN REDUCTASE 1-RELATED-RELATED"/>
    <property type="match status" value="1"/>
</dbReference>
<evidence type="ECO:0000256" key="2">
    <source>
        <dbReference type="ARBA" id="ARBA00023002"/>
    </source>
</evidence>
<dbReference type="AlphaFoldDB" id="A0A0G1L296"/>
<dbReference type="InterPro" id="IPR036188">
    <property type="entry name" value="FAD/NAD-bd_sf"/>
</dbReference>
<dbReference type="Pfam" id="PF07992">
    <property type="entry name" value="Pyr_redox_2"/>
    <property type="match status" value="1"/>
</dbReference>
<proteinExistence type="predicted"/>
<evidence type="ECO:0000256" key="1">
    <source>
        <dbReference type="ARBA" id="ARBA00022630"/>
    </source>
</evidence>
<evidence type="ECO:0000313" key="5">
    <source>
        <dbReference type="Proteomes" id="UP000034368"/>
    </source>
</evidence>
<feature type="domain" description="FAD/NAD(P)-binding" evidence="3">
    <location>
        <begin position="2"/>
        <end position="179"/>
    </location>
</feature>
<evidence type="ECO:0000259" key="3">
    <source>
        <dbReference type="Pfam" id="PF07992"/>
    </source>
</evidence>
<dbReference type="InterPro" id="IPR050097">
    <property type="entry name" value="Ferredoxin-NADP_redctase_2"/>
</dbReference>
<gene>
    <name evidence="4" type="ORF">UW90_C0011G0014</name>
</gene>
<keyword evidence="1" id="KW-0285">Flavoprotein</keyword>
<dbReference type="PRINTS" id="PR00368">
    <property type="entry name" value="FADPNR"/>
</dbReference>
<protein>
    <submittedName>
        <fullName evidence="4">Alkyl hydroperoxide reductase, F subunit</fullName>
    </submittedName>
</protein>
<sequence length="227" mass="24665">MYDLIIIGGSAASATAGIYAARRKLNFKIITKEFGGEVATSGEIGNWPGQIHTDGIKLAQDFKDHLKSYGIDPEEGVWVQKVTKTEEGNFCITTMKDSQPVIAADKLDSASEPAFKCDYEAKSVIIATGVHPRMLDVSGEKEYRNKGVSYCTTCDGPLFPGKVVATIGGGNGALESAIKSLFDKQESKIQRRRYFGGENSVFAECGSDLRRSNRRNHGRAICEGDEV</sequence>
<organism evidence="4 5">
    <name type="scientific">Candidatus Yanofskybacteria bacterium GW2011_GWB1_45_11</name>
    <dbReference type="NCBI Taxonomy" id="1619026"/>
    <lineage>
        <taxon>Bacteria</taxon>
        <taxon>Candidatus Yanofskyibacteriota</taxon>
    </lineage>
</organism>
<dbReference type="PRINTS" id="PR00469">
    <property type="entry name" value="PNDRDTASEII"/>
</dbReference>
<dbReference type="Gene3D" id="3.50.50.60">
    <property type="entry name" value="FAD/NAD(P)-binding domain"/>
    <property type="match status" value="2"/>
</dbReference>
<dbReference type="InterPro" id="IPR023753">
    <property type="entry name" value="FAD/NAD-binding_dom"/>
</dbReference>
<dbReference type="GO" id="GO:0016491">
    <property type="term" value="F:oxidoreductase activity"/>
    <property type="evidence" value="ECO:0007669"/>
    <property type="project" value="UniProtKB-KW"/>
</dbReference>
<name>A0A0G1L296_9BACT</name>
<reference evidence="4 5" key="1">
    <citation type="journal article" date="2015" name="Nature">
        <title>rRNA introns, odd ribosomes, and small enigmatic genomes across a large radiation of phyla.</title>
        <authorList>
            <person name="Brown C.T."/>
            <person name="Hug L.A."/>
            <person name="Thomas B.C."/>
            <person name="Sharon I."/>
            <person name="Castelle C.J."/>
            <person name="Singh A."/>
            <person name="Wilkins M.J."/>
            <person name="Williams K.H."/>
            <person name="Banfield J.F."/>
        </authorList>
    </citation>
    <scope>NUCLEOTIDE SEQUENCE [LARGE SCALE GENOMIC DNA]</scope>
</reference>
<dbReference type="PATRIC" id="fig|1619026.3.peg.476"/>
<dbReference type="SUPFAM" id="SSF51971">
    <property type="entry name" value="Nucleotide-binding domain"/>
    <property type="match status" value="1"/>
</dbReference>
<evidence type="ECO:0000313" key="4">
    <source>
        <dbReference type="EMBL" id="KKT89938.1"/>
    </source>
</evidence>
<accession>A0A0G1L296</accession>
<dbReference type="EMBL" id="LCKD01000011">
    <property type="protein sequence ID" value="KKT89938.1"/>
    <property type="molecule type" value="Genomic_DNA"/>
</dbReference>
<dbReference type="Proteomes" id="UP000034368">
    <property type="component" value="Unassembled WGS sequence"/>
</dbReference>
<comment type="caution">
    <text evidence="4">The sequence shown here is derived from an EMBL/GenBank/DDBJ whole genome shotgun (WGS) entry which is preliminary data.</text>
</comment>
<keyword evidence="2" id="KW-0560">Oxidoreductase</keyword>